<reference evidence="5" key="1">
    <citation type="journal article" date="2007" name="Science">
        <title>Evolutionary and biomedical insights from the rhesus macaque genome.</title>
        <authorList>
            <person name="Gibbs R.A."/>
            <person name="Rogers J."/>
            <person name="Katze M.G."/>
            <person name="Bumgarner R."/>
            <person name="Weinstock G.M."/>
            <person name="Mardis E.R."/>
            <person name="Remington K.A."/>
            <person name="Strausberg R.L."/>
            <person name="Venter J.C."/>
            <person name="Wilson R.K."/>
            <person name="Batzer M.A."/>
            <person name="Bustamante C.D."/>
            <person name="Eichler E.E."/>
            <person name="Hahn M.W."/>
            <person name="Hardison R.C."/>
            <person name="Makova K.D."/>
            <person name="Miller W."/>
            <person name="Milosavljevic A."/>
            <person name="Palermo R.E."/>
            <person name="Siepel A."/>
            <person name="Sikela J.M."/>
            <person name="Attaway T."/>
            <person name="Bell S."/>
            <person name="Bernard K.E."/>
            <person name="Buhay C.J."/>
            <person name="Chandrabose M.N."/>
            <person name="Dao M."/>
            <person name="Davis C."/>
            <person name="Delehaunty K.D."/>
            <person name="Ding Y."/>
            <person name="Dinh H.H."/>
            <person name="Dugan-Rocha S."/>
            <person name="Fulton L.A."/>
            <person name="Gabisi R.A."/>
            <person name="Garner T.T."/>
            <person name="Godfrey J."/>
            <person name="Hawes A.C."/>
            <person name="Hernandez J."/>
            <person name="Hines S."/>
            <person name="Holder M."/>
            <person name="Hume J."/>
            <person name="Jhangiani S.N."/>
            <person name="Joshi V."/>
            <person name="Khan Z.M."/>
            <person name="Kirkness E.F."/>
            <person name="Cree A."/>
            <person name="Fowler R.G."/>
            <person name="Lee S."/>
            <person name="Lewis L.R."/>
            <person name="Li Z."/>
            <person name="Liu Y.-S."/>
            <person name="Moore S.M."/>
            <person name="Muzny D."/>
            <person name="Nazareth L.V."/>
            <person name="Ngo D.N."/>
            <person name="Okwuonu G.O."/>
            <person name="Pai G."/>
            <person name="Parker D."/>
            <person name="Paul H.A."/>
            <person name="Pfannkoch C."/>
            <person name="Pohl C.S."/>
            <person name="Rogers Y.-H.C."/>
            <person name="Ruiz S.J."/>
            <person name="Sabo A."/>
            <person name="Santibanez J."/>
            <person name="Schneider B.W."/>
            <person name="Smith S.M."/>
            <person name="Sodergren E."/>
            <person name="Svatek A.F."/>
            <person name="Utterback T.R."/>
            <person name="Vattathil S."/>
            <person name="Warren W."/>
            <person name="White C.S."/>
            <person name="Chinwalla A.T."/>
            <person name="Feng Y."/>
            <person name="Halpern A.L."/>
            <person name="Hillier L.W."/>
            <person name="Huang X."/>
            <person name="Minx P."/>
            <person name="Nelson J.O."/>
            <person name="Pepin K.H."/>
            <person name="Qin X."/>
            <person name="Sutton G.G."/>
            <person name="Venter E."/>
            <person name="Walenz B.P."/>
            <person name="Wallis J.W."/>
            <person name="Worley K.C."/>
            <person name="Yang S.-P."/>
            <person name="Jones S.M."/>
            <person name="Marra M.A."/>
            <person name="Rocchi M."/>
            <person name="Schein J.E."/>
            <person name="Baertsch R."/>
            <person name="Clarke L."/>
            <person name="Csuros M."/>
            <person name="Glasscock J."/>
            <person name="Harris R.A."/>
            <person name="Havlak P."/>
            <person name="Jackson A.R."/>
            <person name="Jiang H."/>
            <person name="Liu Y."/>
            <person name="Messina D.N."/>
            <person name="Shen Y."/>
            <person name="Song H.X.-Z."/>
            <person name="Wylie T."/>
            <person name="Zhang L."/>
            <person name="Birney E."/>
            <person name="Han K."/>
            <person name="Konkel M.K."/>
            <person name="Lee J."/>
            <person name="Smit A.F.A."/>
            <person name="Ullmer B."/>
            <person name="Wang H."/>
            <person name="Xing J."/>
            <person name="Burhans R."/>
            <person name="Cheng Z."/>
            <person name="Karro J.E."/>
            <person name="Ma J."/>
            <person name="Raney B."/>
            <person name="She X."/>
            <person name="Cox M.J."/>
            <person name="Demuth J.P."/>
            <person name="Dumas L.J."/>
            <person name="Han S.-G."/>
            <person name="Hopkins J."/>
            <person name="Karimpour-Fard A."/>
            <person name="Kim Y.H."/>
            <person name="Pollack J.R."/>
            <person name="Vinar T."/>
            <person name="Addo-Quaye C."/>
            <person name="Degenhardt J."/>
            <person name="Denby A."/>
            <person name="Hubisz M.J."/>
            <person name="Indap A."/>
            <person name="Kosiol C."/>
            <person name="Lahn B.T."/>
            <person name="Lawson H.A."/>
            <person name="Marklein A."/>
            <person name="Nielsen R."/>
            <person name="Vallender E.J."/>
            <person name="Clark A.G."/>
            <person name="Ferguson B."/>
            <person name="Hernandez R.D."/>
            <person name="Hirani K."/>
            <person name="Kehrer-Sawatzki H."/>
            <person name="Kolb J."/>
            <person name="Patil S."/>
            <person name="Pu L.-L."/>
            <person name="Ren Y."/>
            <person name="Smith D.G."/>
            <person name="Wheeler D.A."/>
            <person name="Schenck I."/>
            <person name="Ball E.V."/>
            <person name="Chen R."/>
            <person name="Cooper D.N."/>
            <person name="Giardine B."/>
            <person name="Hsu F."/>
            <person name="Kent W.J."/>
            <person name="Lesk A."/>
            <person name="Nelson D.L."/>
            <person name="O'brien W.E."/>
            <person name="Pruefer K."/>
            <person name="Stenson P.D."/>
            <person name="Wallace J.C."/>
            <person name="Ke H."/>
            <person name="Liu X.-M."/>
            <person name="Wang P."/>
            <person name="Xiang A.P."/>
            <person name="Yang F."/>
            <person name="Barber G.P."/>
            <person name="Haussler D."/>
            <person name="Karolchik D."/>
            <person name="Kern A.D."/>
            <person name="Kuhn R.M."/>
            <person name="Smith K.E."/>
            <person name="Zwieg A.S."/>
        </authorList>
    </citation>
    <scope>NUCLEOTIDE SEQUENCE [LARGE SCALE GENOMIC DNA]</scope>
    <source>
        <strain evidence="5">17573</strain>
    </source>
</reference>
<dbReference type="Proteomes" id="UP000006718">
    <property type="component" value="Chromosome 20"/>
</dbReference>
<dbReference type="Ensembl" id="ENSMMUT00000058315.2">
    <property type="protein sequence ID" value="ENSMMUP00000042295.2"/>
    <property type="gene ID" value="ENSMMUG00000000842.4"/>
</dbReference>
<gene>
    <name evidence="4 6" type="primary">RPUSD1</name>
</gene>
<dbReference type="Bgee" id="ENSMMUG00000000842">
    <property type="expression patterns" value="Expressed in superior frontal gyrus and 21 other cell types or tissues"/>
</dbReference>
<dbReference type="FunCoup" id="A0A1D5Q2N3">
    <property type="interactions" value="31"/>
</dbReference>
<evidence type="ECO:0000256" key="2">
    <source>
        <dbReference type="SAM" id="MobiDB-lite"/>
    </source>
</evidence>
<dbReference type="VEuPathDB" id="HostDB:ENSMMUG00000000842"/>
<comment type="similarity">
    <text evidence="1">Belongs to the pseudouridine synthase RluA family.</text>
</comment>
<evidence type="ECO:0000256" key="1">
    <source>
        <dbReference type="ARBA" id="ARBA00010876"/>
    </source>
</evidence>
<keyword evidence="5" id="KW-1185">Reference proteome</keyword>
<evidence type="ECO:0000313" key="6">
    <source>
        <dbReference type="VGNC" id="VGNC:99586"/>
    </source>
</evidence>
<reference evidence="4" key="4">
    <citation type="submission" date="2025-09" db="UniProtKB">
        <authorList>
            <consortium name="Ensembl"/>
        </authorList>
    </citation>
    <scope>IDENTIFICATION</scope>
    <source>
        <strain evidence="4">17573</strain>
    </source>
</reference>
<dbReference type="ExpressionAtlas" id="A0A1D5Q2N3">
    <property type="expression patterns" value="baseline"/>
</dbReference>
<feature type="domain" description="Pseudouridine synthase RsuA/RluA-like" evidence="3">
    <location>
        <begin position="17"/>
        <end position="182"/>
    </location>
</feature>
<evidence type="ECO:0000313" key="4">
    <source>
        <dbReference type="Ensembl" id="ENSMMUP00000042295.2"/>
    </source>
</evidence>
<organism evidence="4 5">
    <name type="scientific">Macaca mulatta</name>
    <name type="common">Rhesus macaque</name>
    <dbReference type="NCBI Taxonomy" id="9544"/>
    <lineage>
        <taxon>Eukaryota</taxon>
        <taxon>Metazoa</taxon>
        <taxon>Chordata</taxon>
        <taxon>Craniata</taxon>
        <taxon>Vertebrata</taxon>
        <taxon>Euteleostomi</taxon>
        <taxon>Mammalia</taxon>
        <taxon>Eutheria</taxon>
        <taxon>Euarchontoglires</taxon>
        <taxon>Primates</taxon>
        <taxon>Haplorrhini</taxon>
        <taxon>Catarrhini</taxon>
        <taxon>Cercopithecidae</taxon>
        <taxon>Cercopithecinae</taxon>
        <taxon>Macaca</taxon>
    </lineage>
</organism>
<dbReference type="PANTHER" id="PTHR21600:SF87">
    <property type="entry name" value="RNA PSEUDOURIDYLATE SYNTHASE DOMAIN-CONTAINING PROTEIN 1"/>
    <property type="match status" value="1"/>
</dbReference>
<dbReference type="CDD" id="cd02869">
    <property type="entry name" value="PseudoU_synth_RluA_like"/>
    <property type="match status" value="1"/>
</dbReference>
<dbReference type="InterPro" id="IPR050188">
    <property type="entry name" value="RluA_PseudoU_synthase"/>
</dbReference>
<dbReference type="Gene3D" id="3.30.2350.10">
    <property type="entry name" value="Pseudouridine synthase"/>
    <property type="match status" value="1"/>
</dbReference>
<feature type="region of interest" description="Disordered" evidence="2">
    <location>
        <begin position="388"/>
        <end position="408"/>
    </location>
</feature>
<dbReference type="InterPro" id="IPR006145">
    <property type="entry name" value="PsdUridine_synth_RsuA/RluA"/>
</dbReference>
<reference evidence="4" key="2">
    <citation type="submission" date="2019-01" db="EMBL/GenBank/DDBJ databases">
        <authorList>
            <person name="Graves T."/>
            <person name="Eichler E.E."/>
            <person name="Wilson R.K."/>
        </authorList>
    </citation>
    <scope>NUCLEOTIDE SEQUENCE [LARGE SCALE GENOMIC DNA]</scope>
    <source>
        <strain evidence="4">17573</strain>
    </source>
</reference>
<dbReference type="VGNC" id="VGNC:99586">
    <property type="gene designation" value="RPUSD1"/>
</dbReference>
<protein>
    <submittedName>
        <fullName evidence="4">RNA pseudouridine synthase domain containing 1</fullName>
    </submittedName>
</protein>
<dbReference type="PANTHER" id="PTHR21600">
    <property type="entry name" value="MITOCHONDRIAL RNA PSEUDOURIDINE SYNTHASE"/>
    <property type="match status" value="1"/>
</dbReference>
<evidence type="ECO:0000259" key="3">
    <source>
        <dbReference type="Pfam" id="PF00849"/>
    </source>
</evidence>
<dbReference type="SMR" id="A0A1D5Q2N3"/>
<dbReference type="AlphaFoldDB" id="A0A1D5Q2N3"/>
<dbReference type="GO" id="GO:0009982">
    <property type="term" value="F:pseudouridine synthase activity"/>
    <property type="evidence" value="ECO:0000318"/>
    <property type="project" value="GO_Central"/>
</dbReference>
<feature type="region of interest" description="Disordered" evidence="2">
    <location>
        <begin position="311"/>
        <end position="336"/>
    </location>
</feature>
<dbReference type="SUPFAM" id="SSF55120">
    <property type="entry name" value="Pseudouridine synthase"/>
    <property type="match status" value="1"/>
</dbReference>
<dbReference type="InterPro" id="IPR020103">
    <property type="entry name" value="PsdUridine_synth_cat_dom_sf"/>
</dbReference>
<dbReference type="GO" id="GO:0000455">
    <property type="term" value="P:enzyme-directed rRNA pseudouridine synthesis"/>
    <property type="evidence" value="ECO:0000318"/>
    <property type="project" value="GO_Central"/>
</dbReference>
<reference evidence="4" key="3">
    <citation type="submission" date="2025-08" db="UniProtKB">
        <authorList>
            <consortium name="Ensembl"/>
        </authorList>
    </citation>
    <scope>IDENTIFICATION</scope>
    <source>
        <strain evidence="4">17573</strain>
    </source>
</reference>
<proteinExistence type="inferred from homology"/>
<dbReference type="STRING" id="9544.ENSMMUP00000042295"/>
<dbReference type="GeneTree" id="ENSGT00510000048339"/>
<dbReference type="Pfam" id="PF00849">
    <property type="entry name" value="PseudoU_synth_2"/>
    <property type="match status" value="1"/>
</dbReference>
<sequence length="616" mass="66750">MEPGSVENLSIVYRSRDFLVVNKHWDVRIDSKAWRETLTLQKQLRHRFPELADPDTCYGFRFCHQLDFSTSGALCVALNKAAAGSAYRCFKERRVTKAYLALLRGHIQESRVTISHAIGRNGTEGRAHTMCIEGTQGCENPKPSLTELVVLEHGLYAGDPVSKVLLKPLTGRTHQLRVHCSALGHPVVGDLTYGKPSGQEDRPFRMMLHAFYLRIPTDAECVEVCTPDPFLPSLDACWSPHTLLQPLDQLVQALRATPDPDPEDRGPRPGSPSTLLPGPGRPPPPPTKPPETEAQRGPCLQWLSEWTLEPDSRTLGRRTSKHVITSSGASRCPGTSGRLGCPGQTCGEGLRWGRQGAPGSRDHRRRHRTAAVGLMLDPEDLPTHVAREKPRSFPPPGIASGSQASPQGRQFYGLKRQGQVLALPLLPGWATPGPSQLLAPTYPLEGLGRAILSSPGLGDTSGPCVLCPSLLCRSSCLRLPPLETQQFLLGSSVQAWPCVPRPHCICGSLSARILSSVWCLLHRHWSGAMAKALPRTPVPHIRCEHQSAAVSRAPANSSAMSPLAWLPHSRALFLCLRAPSLGAVGLPGLTSSVPHATARAPGYSRAPGTPNKCSLT</sequence>
<feature type="region of interest" description="Disordered" evidence="2">
    <location>
        <begin position="256"/>
        <end position="295"/>
    </location>
</feature>
<accession>A0A1D5Q2N3</accession>
<feature type="compositionally biased region" description="Pro residues" evidence="2">
    <location>
        <begin position="279"/>
        <end position="289"/>
    </location>
</feature>
<evidence type="ECO:0000313" key="5">
    <source>
        <dbReference type="Proteomes" id="UP000006718"/>
    </source>
</evidence>
<name>A0A1D5Q2N3_MACMU</name>
<dbReference type="InParanoid" id="A0A1D5Q2N3"/>
<dbReference type="GO" id="GO:0003723">
    <property type="term" value="F:RNA binding"/>
    <property type="evidence" value="ECO:0007669"/>
    <property type="project" value="InterPro"/>
</dbReference>